<evidence type="ECO:0000256" key="1">
    <source>
        <dbReference type="SAM" id="MobiDB-lite"/>
    </source>
</evidence>
<name>A0AAV7QME9_PLEWA</name>
<organism evidence="2 3">
    <name type="scientific">Pleurodeles waltl</name>
    <name type="common">Iberian ribbed newt</name>
    <dbReference type="NCBI Taxonomy" id="8319"/>
    <lineage>
        <taxon>Eukaryota</taxon>
        <taxon>Metazoa</taxon>
        <taxon>Chordata</taxon>
        <taxon>Craniata</taxon>
        <taxon>Vertebrata</taxon>
        <taxon>Euteleostomi</taxon>
        <taxon>Amphibia</taxon>
        <taxon>Batrachia</taxon>
        <taxon>Caudata</taxon>
        <taxon>Salamandroidea</taxon>
        <taxon>Salamandridae</taxon>
        <taxon>Pleurodelinae</taxon>
        <taxon>Pleurodeles</taxon>
    </lineage>
</organism>
<keyword evidence="3" id="KW-1185">Reference proteome</keyword>
<proteinExistence type="predicted"/>
<feature type="compositionally biased region" description="Polar residues" evidence="1">
    <location>
        <begin position="15"/>
        <end position="33"/>
    </location>
</feature>
<evidence type="ECO:0000313" key="3">
    <source>
        <dbReference type="Proteomes" id="UP001066276"/>
    </source>
</evidence>
<gene>
    <name evidence="2" type="ORF">NDU88_006902</name>
</gene>
<dbReference type="Proteomes" id="UP001066276">
    <property type="component" value="Chromosome 6"/>
</dbReference>
<feature type="region of interest" description="Disordered" evidence="1">
    <location>
        <begin position="1"/>
        <end position="91"/>
    </location>
</feature>
<comment type="caution">
    <text evidence="2">The sequence shown here is derived from an EMBL/GenBank/DDBJ whole genome shotgun (WGS) entry which is preliminary data.</text>
</comment>
<sequence>MPCSSRPRGALCQPLQPTKRTSSGSQPSPSGRHNPTRRHQSDQQLCRTIAFPMRVGPRGHRHWGPGRRRDRLSYSSPEGRFTPPGRTTPLQQLRWPTNRVCTGSRPSPPRPPTNTFGGTREVRARCKIGAHYLVSAPVAILATPPGKIKHE</sequence>
<reference evidence="2" key="1">
    <citation type="journal article" date="2022" name="bioRxiv">
        <title>Sequencing and chromosome-scale assembly of the giantPleurodeles waltlgenome.</title>
        <authorList>
            <person name="Brown T."/>
            <person name="Elewa A."/>
            <person name="Iarovenko S."/>
            <person name="Subramanian E."/>
            <person name="Araus A.J."/>
            <person name="Petzold A."/>
            <person name="Susuki M."/>
            <person name="Suzuki K.-i.T."/>
            <person name="Hayashi T."/>
            <person name="Toyoda A."/>
            <person name="Oliveira C."/>
            <person name="Osipova E."/>
            <person name="Leigh N.D."/>
            <person name="Simon A."/>
            <person name="Yun M.H."/>
        </authorList>
    </citation>
    <scope>NUCLEOTIDE SEQUENCE</scope>
    <source>
        <strain evidence="2">20211129_DDA</strain>
        <tissue evidence="2">Liver</tissue>
    </source>
</reference>
<dbReference type="AlphaFoldDB" id="A0AAV7QME9"/>
<feature type="compositionally biased region" description="Basic residues" evidence="1">
    <location>
        <begin position="57"/>
        <end position="70"/>
    </location>
</feature>
<protein>
    <submittedName>
        <fullName evidence="2">Uncharacterized protein</fullName>
    </submittedName>
</protein>
<feature type="region of interest" description="Disordered" evidence="1">
    <location>
        <begin position="99"/>
        <end position="118"/>
    </location>
</feature>
<evidence type="ECO:0000313" key="2">
    <source>
        <dbReference type="EMBL" id="KAJ1140552.1"/>
    </source>
</evidence>
<accession>A0AAV7QME9</accession>
<dbReference type="EMBL" id="JANPWB010000010">
    <property type="protein sequence ID" value="KAJ1140552.1"/>
    <property type="molecule type" value="Genomic_DNA"/>
</dbReference>